<evidence type="ECO:0000313" key="6">
    <source>
        <dbReference type="Proteomes" id="UP000634206"/>
    </source>
</evidence>
<evidence type="ECO:0000256" key="2">
    <source>
        <dbReference type="ARBA" id="ARBA00006171"/>
    </source>
</evidence>
<organism evidence="5 6">
    <name type="scientific">Oceaniferula flava</name>
    <dbReference type="NCBI Taxonomy" id="2800421"/>
    <lineage>
        <taxon>Bacteria</taxon>
        <taxon>Pseudomonadati</taxon>
        <taxon>Verrucomicrobiota</taxon>
        <taxon>Verrucomicrobiia</taxon>
        <taxon>Verrucomicrobiales</taxon>
        <taxon>Verrucomicrobiaceae</taxon>
        <taxon>Oceaniferula</taxon>
    </lineage>
</organism>
<dbReference type="CDD" id="cd07526">
    <property type="entry name" value="HAD_BPGM_like"/>
    <property type="match status" value="1"/>
</dbReference>
<sequence>MRAHDLIIFDCDGVLVDSERITCTVLATMLNELGLAATMETAYEEFVGNSLTRCIDIIEAKLGTPIPENFVADFKRRTGEALSESLSAVDGIKEALAAIDLPTCVASSGDHDKMKITLGVTGLYSHFEGRIFSVTEVARSKPHPDVYLYAASKMQTAPERCIVVEDTAIGVTAAVAAGMTVLGYAKLSDPQQLADAGAIPFDDMHQLPARIQAIGSGQYSRS</sequence>
<dbReference type="InterPro" id="IPR023214">
    <property type="entry name" value="HAD_sf"/>
</dbReference>
<dbReference type="SFLD" id="SFLDG01129">
    <property type="entry name" value="C1.5:_HAD__Beta-PGM__Phosphata"/>
    <property type="match status" value="1"/>
</dbReference>
<evidence type="ECO:0000313" key="5">
    <source>
        <dbReference type="EMBL" id="MBK1854925.1"/>
    </source>
</evidence>
<protein>
    <submittedName>
        <fullName evidence="5">HAD family hydrolase</fullName>
    </submittedName>
</protein>
<keyword evidence="3" id="KW-0479">Metal-binding</keyword>
<name>A0AAE2VBX3_9BACT</name>
<dbReference type="GO" id="GO:0016787">
    <property type="term" value="F:hydrolase activity"/>
    <property type="evidence" value="ECO:0007669"/>
    <property type="project" value="UniProtKB-KW"/>
</dbReference>
<dbReference type="SFLD" id="SFLDG01135">
    <property type="entry name" value="C1.5.6:_HAD__Beta-PGM__Phospha"/>
    <property type="match status" value="1"/>
</dbReference>
<dbReference type="SFLD" id="SFLDS00003">
    <property type="entry name" value="Haloacid_Dehalogenase"/>
    <property type="match status" value="1"/>
</dbReference>
<dbReference type="Proteomes" id="UP000634206">
    <property type="component" value="Unassembled WGS sequence"/>
</dbReference>
<comment type="caution">
    <text evidence="5">The sequence shown here is derived from an EMBL/GenBank/DDBJ whole genome shotgun (WGS) entry which is preliminary data.</text>
</comment>
<dbReference type="InterPro" id="IPR006439">
    <property type="entry name" value="HAD-SF_hydro_IA"/>
</dbReference>
<dbReference type="InterPro" id="IPR051600">
    <property type="entry name" value="Beta-PGM-like"/>
</dbReference>
<accession>A0AAE2VBX3</accession>
<proteinExistence type="inferred from homology"/>
<dbReference type="InterPro" id="IPR023198">
    <property type="entry name" value="PGP-like_dom2"/>
</dbReference>
<dbReference type="SUPFAM" id="SSF56784">
    <property type="entry name" value="HAD-like"/>
    <property type="match status" value="1"/>
</dbReference>
<dbReference type="Gene3D" id="3.40.50.1000">
    <property type="entry name" value="HAD superfamily/HAD-like"/>
    <property type="match status" value="1"/>
</dbReference>
<evidence type="ECO:0000256" key="1">
    <source>
        <dbReference type="ARBA" id="ARBA00001946"/>
    </source>
</evidence>
<dbReference type="PANTHER" id="PTHR46193">
    <property type="entry name" value="6-PHOSPHOGLUCONATE PHOSPHATASE"/>
    <property type="match status" value="1"/>
</dbReference>
<dbReference type="EMBL" id="JAENIG010000004">
    <property type="protein sequence ID" value="MBK1854925.1"/>
    <property type="molecule type" value="Genomic_DNA"/>
</dbReference>
<dbReference type="RefSeq" id="WP_309489536.1">
    <property type="nucleotide sequence ID" value="NZ_JAENIG010000004.1"/>
</dbReference>
<evidence type="ECO:0000256" key="4">
    <source>
        <dbReference type="ARBA" id="ARBA00022842"/>
    </source>
</evidence>
<dbReference type="Pfam" id="PF13419">
    <property type="entry name" value="HAD_2"/>
    <property type="match status" value="1"/>
</dbReference>
<dbReference type="GO" id="GO:0046872">
    <property type="term" value="F:metal ion binding"/>
    <property type="evidence" value="ECO:0007669"/>
    <property type="project" value="UniProtKB-KW"/>
</dbReference>
<dbReference type="NCBIfam" id="TIGR01509">
    <property type="entry name" value="HAD-SF-IA-v3"/>
    <property type="match status" value="1"/>
</dbReference>
<keyword evidence="4" id="KW-0460">Magnesium</keyword>
<reference evidence="5" key="1">
    <citation type="submission" date="2021-01" db="EMBL/GenBank/DDBJ databases">
        <title>Modified the classification status of verrucomicrobia.</title>
        <authorList>
            <person name="Feng X."/>
        </authorList>
    </citation>
    <scope>NUCLEOTIDE SEQUENCE</scope>
    <source>
        <strain evidence="5">5K15</strain>
    </source>
</reference>
<comment type="cofactor">
    <cofactor evidence="1">
        <name>Mg(2+)</name>
        <dbReference type="ChEBI" id="CHEBI:18420"/>
    </cofactor>
</comment>
<keyword evidence="5" id="KW-0378">Hydrolase</keyword>
<gene>
    <name evidence="5" type="ORF">JIN83_08130</name>
</gene>
<comment type="similarity">
    <text evidence="2">Belongs to the HAD-like hydrolase superfamily. CbbY/CbbZ/Gph/YieH family.</text>
</comment>
<evidence type="ECO:0000256" key="3">
    <source>
        <dbReference type="ARBA" id="ARBA00022723"/>
    </source>
</evidence>
<dbReference type="PANTHER" id="PTHR46193:SF10">
    <property type="entry name" value="6-PHOSPHOGLUCONATE PHOSPHATASE"/>
    <property type="match status" value="1"/>
</dbReference>
<dbReference type="InterPro" id="IPR041492">
    <property type="entry name" value="HAD_2"/>
</dbReference>
<dbReference type="InterPro" id="IPR036412">
    <property type="entry name" value="HAD-like_sf"/>
</dbReference>
<dbReference type="Gene3D" id="1.10.150.240">
    <property type="entry name" value="Putative phosphatase, domain 2"/>
    <property type="match status" value="1"/>
</dbReference>
<keyword evidence="6" id="KW-1185">Reference proteome</keyword>
<dbReference type="AlphaFoldDB" id="A0AAE2VBX3"/>